<gene>
    <name evidence="1" type="ORF">HPP92_004954</name>
</gene>
<comment type="caution">
    <text evidence="1">The sequence shown here is derived from an EMBL/GenBank/DDBJ whole genome shotgun (WGS) entry which is preliminary data.</text>
</comment>
<accession>A0A835RG79</accession>
<dbReference type="AlphaFoldDB" id="A0A835RG79"/>
<keyword evidence="2" id="KW-1185">Reference proteome</keyword>
<organism evidence="1 2">
    <name type="scientific">Vanilla planifolia</name>
    <name type="common">Vanilla</name>
    <dbReference type="NCBI Taxonomy" id="51239"/>
    <lineage>
        <taxon>Eukaryota</taxon>
        <taxon>Viridiplantae</taxon>
        <taxon>Streptophyta</taxon>
        <taxon>Embryophyta</taxon>
        <taxon>Tracheophyta</taxon>
        <taxon>Spermatophyta</taxon>
        <taxon>Magnoliopsida</taxon>
        <taxon>Liliopsida</taxon>
        <taxon>Asparagales</taxon>
        <taxon>Orchidaceae</taxon>
        <taxon>Vanilloideae</taxon>
        <taxon>Vanilleae</taxon>
        <taxon>Vanilla</taxon>
    </lineage>
</organism>
<dbReference type="PANTHER" id="PTHR33625:SF3">
    <property type="entry name" value="OS04G0550700 PROTEIN"/>
    <property type="match status" value="1"/>
</dbReference>
<sequence length="99" mass="11238">MVVSLASDKDVWESIMKNERVQELKRSYCADKYIQYTTGGIKTEFSAGYPYIVAQILGWVFENAKGKVMQIIEDILSLIIDLFHSRGKENGMEVVSDVV</sequence>
<evidence type="ECO:0000313" key="1">
    <source>
        <dbReference type="EMBL" id="KAG0491556.1"/>
    </source>
</evidence>
<dbReference type="EMBL" id="JADCNL010000002">
    <property type="protein sequence ID" value="KAG0491556.1"/>
    <property type="molecule type" value="Genomic_DNA"/>
</dbReference>
<dbReference type="Proteomes" id="UP000636800">
    <property type="component" value="Chromosome 2"/>
</dbReference>
<protein>
    <submittedName>
        <fullName evidence="1">Uncharacterized protein</fullName>
    </submittedName>
</protein>
<name>A0A835RG79_VANPL</name>
<reference evidence="1 2" key="1">
    <citation type="journal article" date="2020" name="Nat. Food">
        <title>A phased Vanilla planifolia genome enables genetic improvement of flavour and production.</title>
        <authorList>
            <person name="Hasing T."/>
            <person name="Tang H."/>
            <person name="Brym M."/>
            <person name="Khazi F."/>
            <person name="Huang T."/>
            <person name="Chambers A.H."/>
        </authorList>
    </citation>
    <scope>NUCLEOTIDE SEQUENCE [LARGE SCALE GENOMIC DNA]</scope>
    <source>
        <tissue evidence="1">Leaf</tissue>
    </source>
</reference>
<dbReference type="PANTHER" id="PTHR33625">
    <property type="entry name" value="OS08G0179900 PROTEIN"/>
    <property type="match status" value="1"/>
</dbReference>
<evidence type="ECO:0000313" key="2">
    <source>
        <dbReference type="Proteomes" id="UP000636800"/>
    </source>
</evidence>
<proteinExistence type="predicted"/>